<dbReference type="InterPro" id="IPR018170">
    <property type="entry name" value="Aldo/ket_reductase_CS"/>
</dbReference>
<accession>A0A8H3VN82</accession>
<evidence type="ECO:0000256" key="5">
    <source>
        <dbReference type="PIRSR" id="PIRSR000097-3"/>
    </source>
</evidence>
<comment type="similarity">
    <text evidence="1">Belongs to the aldo/keto reductase family.</text>
</comment>
<evidence type="ECO:0000256" key="1">
    <source>
        <dbReference type="ARBA" id="ARBA00007905"/>
    </source>
</evidence>
<dbReference type="InterPro" id="IPR023210">
    <property type="entry name" value="NADP_OxRdtase_dom"/>
</dbReference>
<comment type="caution">
    <text evidence="8">The sequence shown here is derived from an EMBL/GenBank/DDBJ whole genome shotgun (WGS) entry which is preliminary data.</text>
</comment>
<dbReference type="Proteomes" id="UP000447873">
    <property type="component" value="Unassembled WGS sequence"/>
</dbReference>
<evidence type="ECO:0000313" key="8">
    <source>
        <dbReference type="EMBL" id="KAE9992324.1"/>
    </source>
</evidence>
<evidence type="ECO:0000313" key="9">
    <source>
        <dbReference type="Proteomes" id="UP000447873"/>
    </source>
</evidence>
<dbReference type="EMBL" id="WNWS01000306">
    <property type="protein sequence ID" value="KAE9971194.1"/>
    <property type="molecule type" value="Genomic_DNA"/>
</dbReference>
<dbReference type="InterPro" id="IPR036812">
    <property type="entry name" value="NAD(P)_OxRdtase_dom_sf"/>
</dbReference>
<dbReference type="OrthoDB" id="416253at2759"/>
<evidence type="ECO:0000256" key="3">
    <source>
        <dbReference type="PIRSR" id="PIRSR000097-1"/>
    </source>
</evidence>
<proteinExistence type="inferred from homology"/>
<reference evidence="8 10" key="1">
    <citation type="submission" date="2019-07" db="EMBL/GenBank/DDBJ databases">
        <title>Venturia inaequalis Genome Resource.</title>
        <authorList>
            <person name="Lichtner F.J."/>
        </authorList>
    </citation>
    <scope>NUCLEOTIDE SEQUENCE [LARGE SCALE GENOMIC DNA]</scope>
    <source>
        <strain evidence="7 9">120213</strain>
        <strain evidence="8 10">DMI_063113</strain>
    </source>
</reference>
<organism evidence="8 10">
    <name type="scientific">Venturia inaequalis</name>
    <name type="common">Apple scab fungus</name>
    <dbReference type="NCBI Taxonomy" id="5025"/>
    <lineage>
        <taxon>Eukaryota</taxon>
        <taxon>Fungi</taxon>
        <taxon>Dikarya</taxon>
        <taxon>Ascomycota</taxon>
        <taxon>Pezizomycotina</taxon>
        <taxon>Dothideomycetes</taxon>
        <taxon>Pleosporomycetidae</taxon>
        <taxon>Venturiales</taxon>
        <taxon>Venturiaceae</taxon>
        <taxon>Venturia</taxon>
    </lineage>
</organism>
<dbReference type="Proteomes" id="UP000490939">
    <property type="component" value="Unassembled WGS sequence"/>
</dbReference>
<dbReference type="InterPro" id="IPR020471">
    <property type="entry name" value="AKR"/>
</dbReference>
<dbReference type="AlphaFoldDB" id="A0A8H3VN82"/>
<dbReference type="SUPFAM" id="SSF51430">
    <property type="entry name" value="NAD(P)-linked oxidoreductase"/>
    <property type="match status" value="1"/>
</dbReference>
<dbReference type="EMBL" id="WNWR01000062">
    <property type="protein sequence ID" value="KAE9992324.1"/>
    <property type="molecule type" value="Genomic_DNA"/>
</dbReference>
<feature type="site" description="Lowers pKa of active site Tyr" evidence="5">
    <location>
        <position position="86"/>
    </location>
</feature>
<feature type="binding site" evidence="4">
    <location>
        <position position="126"/>
    </location>
    <ligand>
        <name>substrate</name>
    </ligand>
</feature>
<evidence type="ECO:0000256" key="4">
    <source>
        <dbReference type="PIRSR" id="PIRSR000097-2"/>
    </source>
</evidence>
<evidence type="ECO:0000256" key="2">
    <source>
        <dbReference type="ARBA" id="ARBA00023002"/>
    </source>
</evidence>
<dbReference type="CDD" id="cd19071">
    <property type="entry name" value="AKR_AKR1-5-like"/>
    <property type="match status" value="1"/>
</dbReference>
<dbReference type="PRINTS" id="PR00069">
    <property type="entry name" value="ALDKETRDTASE"/>
</dbReference>
<dbReference type="PROSITE" id="PS00798">
    <property type="entry name" value="ALDOKETO_REDUCTASE_1"/>
    <property type="match status" value="1"/>
</dbReference>
<dbReference type="PANTHER" id="PTHR43827:SF13">
    <property type="entry name" value="ALDO_KETO REDUCTASE FAMILY PROTEIN"/>
    <property type="match status" value="1"/>
</dbReference>
<feature type="domain" description="NADP-dependent oxidoreductase" evidence="6">
    <location>
        <begin position="45"/>
        <end position="278"/>
    </location>
</feature>
<keyword evidence="2" id="KW-0560">Oxidoreductase</keyword>
<keyword evidence="10" id="KW-1185">Reference proteome</keyword>
<sequence>MSTATTKTKLSIQSTLPLPHSSIQIPQLGFGVYLSAPEVCKTSCLEALKAGYRHIDTAQYYENEAEVGKAIRESGIPRSEIFVTTKILFAKGSVESTLEGMRESVGKIDGGGAEGRKGYVDLFLIHSPNFGSEKTREMWVALERLREEGGARAIGVSNFGRGQIEEVCGYARVKVEVNQIELHPWCQQREIVSYCQQNGIVIEAYSPLVRNQKAQHPQLVAVAERHGKSTTQVLVRYCLQKGWVPLPKSDTPERIRRNAEVFDFELGDADMGVLDGLDEGRSGAIVEAVKN</sequence>
<gene>
    <name evidence="8" type="ORF">EG327_009396</name>
    <name evidence="7" type="ORF">EG328_005797</name>
</gene>
<dbReference type="PANTHER" id="PTHR43827">
    <property type="entry name" value="2,5-DIKETO-D-GLUCONIC ACID REDUCTASE"/>
    <property type="match status" value="1"/>
</dbReference>
<dbReference type="Pfam" id="PF00248">
    <property type="entry name" value="Aldo_ket_red"/>
    <property type="match status" value="1"/>
</dbReference>
<name>A0A8H3VN82_VENIN</name>
<dbReference type="FunFam" id="3.20.20.100:FF:000015">
    <property type="entry name" value="Oxidoreductase, aldo/keto reductase family"/>
    <property type="match status" value="1"/>
</dbReference>
<dbReference type="GO" id="GO:0016491">
    <property type="term" value="F:oxidoreductase activity"/>
    <property type="evidence" value="ECO:0007669"/>
    <property type="project" value="UniProtKB-KW"/>
</dbReference>
<dbReference type="PROSITE" id="PS00062">
    <property type="entry name" value="ALDOKETO_REDUCTASE_2"/>
    <property type="match status" value="1"/>
</dbReference>
<evidence type="ECO:0000259" key="6">
    <source>
        <dbReference type="Pfam" id="PF00248"/>
    </source>
</evidence>
<dbReference type="PIRSF" id="PIRSF000097">
    <property type="entry name" value="AKR"/>
    <property type="match status" value="1"/>
</dbReference>
<protein>
    <recommendedName>
        <fullName evidence="6">NADP-dependent oxidoreductase domain-containing protein</fullName>
    </recommendedName>
</protein>
<evidence type="ECO:0000313" key="7">
    <source>
        <dbReference type="EMBL" id="KAE9971194.1"/>
    </source>
</evidence>
<feature type="active site" description="Proton donor" evidence="3">
    <location>
        <position position="61"/>
    </location>
</feature>
<dbReference type="Gene3D" id="3.20.20.100">
    <property type="entry name" value="NADP-dependent oxidoreductase domain"/>
    <property type="match status" value="1"/>
</dbReference>
<evidence type="ECO:0000313" key="10">
    <source>
        <dbReference type="Proteomes" id="UP000490939"/>
    </source>
</evidence>